<sequence length="525" mass="58871">MAGGGGAGRNLNATPTWAVALVCAIIVIISTLLEKVLHFVGKTFENKRKKALVEALEKIKAELMVLGFISLLLTFGQNYIVRICITEKIANTMLPCPLKKAAAKHDPHESEGEHHRRLLWNEHRFLSGDAPPADCPKGHVPIISIGGLHQLHIFIFFLAVFHVVFGAITMMLGRLKIRGWKEWEREAAKDDMSNDPSRFRLTKETSFVKDHAGSFMTKTPVLFYIACFWRQMFRSVRKADYLTMRHGFISVHLAPGSKFDFQKYIKRSLEDDFKVVVGISPLLWASAVLYLLLNVHGWRVMYWLSIMPLVTIFAVGTKLQSIITKMAVEIQERHAVVQGIPLVQVSDQHFWFGWPQLVLHLIHLTLFQNAFDITYFIWITYEFGLHSCFHDNFKIAIARVAIGGGVQFLCSYITLPLYALVTQMGSTMKRSIFDEQTSKALKMWTKNAKKKNTTGGKPGATAATRTLGGSPGDSPDNSPTFRYTVDPGSSQQTANITATVDINGENTNLSPRRNAHSGDRDLLGP</sequence>
<name>A0ACC0ALI9_CATRO</name>
<comment type="caution">
    <text evidence="1">The sequence shown here is derived from an EMBL/GenBank/DDBJ whole genome shotgun (WGS) entry which is preliminary data.</text>
</comment>
<keyword evidence="2" id="KW-1185">Reference proteome</keyword>
<proteinExistence type="predicted"/>
<dbReference type="EMBL" id="CM044705">
    <property type="protein sequence ID" value="KAI5660887.1"/>
    <property type="molecule type" value="Genomic_DNA"/>
</dbReference>
<evidence type="ECO:0000313" key="2">
    <source>
        <dbReference type="Proteomes" id="UP001060085"/>
    </source>
</evidence>
<evidence type="ECO:0000313" key="1">
    <source>
        <dbReference type="EMBL" id="KAI5660887.1"/>
    </source>
</evidence>
<dbReference type="Proteomes" id="UP001060085">
    <property type="component" value="Linkage Group LG05"/>
</dbReference>
<reference evidence="2" key="1">
    <citation type="journal article" date="2023" name="Nat. Plants">
        <title>Single-cell RNA sequencing provides a high-resolution roadmap for understanding the multicellular compartmentation of specialized metabolism.</title>
        <authorList>
            <person name="Sun S."/>
            <person name="Shen X."/>
            <person name="Li Y."/>
            <person name="Li Y."/>
            <person name="Wang S."/>
            <person name="Li R."/>
            <person name="Zhang H."/>
            <person name="Shen G."/>
            <person name="Guo B."/>
            <person name="Wei J."/>
            <person name="Xu J."/>
            <person name="St-Pierre B."/>
            <person name="Chen S."/>
            <person name="Sun C."/>
        </authorList>
    </citation>
    <scope>NUCLEOTIDE SEQUENCE [LARGE SCALE GENOMIC DNA]</scope>
</reference>
<gene>
    <name evidence="1" type="ORF">M9H77_20210</name>
</gene>
<accession>A0ACC0ALI9</accession>
<protein>
    <submittedName>
        <fullName evidence="1">Uncharacterized protein</fullName>
    </submittedName>
</protein>
<organism evidence="1 2">
    <name type="scientific">Catharanthus roseus</name>
    <name type="common">Madagascar periwinkle</name>
    <name type="synonym">Vinca rosea</name>
    <dbReference type="NCBI Taxonomy" id="4058"/>
    <lineage>
        <taxon>Eukaryota</taxon>
        <taxon>Viridiplantae</taxon>
        <taxon>Streptophyta</taxon>
        <taxon>Embryophyta</taxon>
        <taxon>Tracheophyta</taxon>
        <taxon>Spermatophyta</taxon>
        <taxon>Magnoliopsida</taxon>
        <taxon>eudicotyledons</taxon>
        <taxon>Gunneridae</taxon>
        <taxon>Pentapetalae</taxon>
        <taxon>asterids</taxon>
        <taxon>lamiids</taxon>
        <taxon>Gentianales</taxon>
        <taxon>Apocynaceae</taxon>
        <taxon>Rauvolfioideae</taxon>
        <taxon>Vinceae</taxon>
        <taxon>Catharanthinae</taxon>
        <taxon>Catharanthus</taxon>
    </lineage>
</organism>